<accession>A0A386ZJ80</accession>
<keyword evidence="2" id="KW-1185">Reference proteome</keyword>
<sequence>MPDFTAVSPDALLDLLAERAMGLRGYAVVAVDGADAADPGAVAHGTAERLRTRGRPAEVVSLHDFVRPASVRLEYDRDSEFTYRTGWFDYAAVNREVLKPLRDTGRFLPALWNAQADRSARARIQQAAPDTILFLTGPMLLGRGLDFDLTVALRMSDGALRRRTPPDEMFTVDGLLEHQRRQSIDPDVVVAWDHPDRPAIRRG</sequence>
<reference evidence="1 2" key="1">
    <citation type="submission" date="2018-09" db="EMBL/GenBank/DDBJ databases">
        <title>Nocardia yunnanensis sp. nov., an actinomycete isolated from a soil sample.</title>
        <authorList>
            <person name="Zhang J."/>
        </authorList>
    </citation>
    <scope>NUCLEOTIDE SEQUENCE [LARGE SCALE GENOMIC DNA]</scope>
    <source>
        <strain evidence="1 2">CFHS0054</strain>
    </source>
</reference>
<evidence type="ECO:0000313" key="2">
    <source>
        <dbReference type="Proteomes" id="UP000267164"/>
    </source>
</evidence>
<dbReference type="KEGG" id="nyu:D7D52_25840"/>
<name>A0A386ZJ80_9NOCA</name>
<evidence type="ECO:0008006" key="3">
    <source>
        <dbReference type="Google" id="ProtNLM"/>
    </source>
</evidence>
<dbReference type="InterPro" id="IPR027417">
    <property type="entry name" value="P-loop_NTPase"/>
</dbReference>
<gene>
    <name evidence="1" type="ORF">D7D52_25840</name>
</gene>
<dbReference type="RefSeq" id="WP_120740397.1">
    <property type="nucleotide sequence ID" value="NZ_CP032568.1"/>
</dbReference>
<dbReference type="Proteomes" id="UP000267164">
    <property type="component" value="Chromosome"/>
</dbReference>
<dbReference type="EMBL" id="CP032568">
    <property type="protein sequence ID" value="AYF76669.1"/>
    <property type="molecule type" value="Genomic_DNA"/>
</dbReference>
<proteinExistence type="predicted"/>
<dbReference type="OrthoDB" id="5186671at2"/>
<dbReference type="AlphaFoldDB" id="A0A386ZJ80"/>
<organism evidence="1 2">
    <name type="scientific">Nocardia yunnanensis</name>
    <dbReference type="NCBI Taxonomy" id="2382165"/>
    <lineage>
        <taxon>Bacteria</taxon>
        <taxon>Bacillati</taxon>
        <taxon>Actinomycetota</taxon>
        <taxon>Actinomycetes</taxon>
        <taxon>Mycobacteriales</taxon>
        <taxon>Nocardiaceae</taxon>
        <taxon>Nocardia</taxon>
    </lineage>
</organism>
<protein>
    <recommendedName>
        <fullName evidence="3">Uridine kinase</fullName>
    </recommendedName>
</protein>
<dbReference type="Gene3D" id="3.40.50.300">
    <property type="entry name" value="P-loop containing nucleotide triphosphate hydrolases"/>
    <property type="match status" value="1"/>
</dbReference>
<evidence type="ECO:0000313" key="1">
    <source>
        <dbReference type="EMBL" id="AYF76669.1"/>
    </source>
</evidence>